<feature type="domain" description="DUF1266" evidence="2">
    <location>
        <begin position="164"/>
        <end position="281"/>
    </location>
</feature>
<accession>A0A2T2Y6R2</accession>
<feature type="transmembrane region" description="Helical" evidence="1">
    <location>
        <begin position="29"/>
        <end position="50"/>
    </location>
</feature>
<sequence length="288" mass="32506">MFNIVTPLAVFFACEIAERQFNLFPSKSIYHTVYGLVLVWLLLAIILHFMTTRRSEQTTPFAIAKLYNTRPVYPLRTDNERLAACAEALYLISETANPHPSISYINSLEQLDLNNVEDIKDARLLMSSAWNIDGDRALRKMLNKLITRATSGANIPMATIAGKERYIAFLQHQGLPFQDIDACPITGFDLVRASCLVRIGFSVGYIDEQEARSFLNIVGELIARQFTSWEQLTASYLVMYLEWNGGVKGPLGVLLSWFGPRNRILGARLLLEDDASPFRRASFQPYAS</sequence>
<keyword evidence="4" id="KW-1185">Reference proteome</keyword>
<dbReference type="AlphaFoldDB" id="A0A2T2Y6R2"/>
<comment type="caution">
    <text evidence="3">The sequence shown here is derived from an EMBL/GenBank/DDBJ whole genome shotgun (WGS) entry which is preliminary data.</text>
</comment>
<dbReference type="Pfam" id="PF06889">
    <property type="entry name" value="DUF1266"/>
    <property type="match status" value="1"/>
</dbReference>
<keyword evidence="1" id="KW-0812">Transmembrane</keyword>
<reference evidence="3 4" key="1">
    <citation type="submission" date="2018-03" db="EMBL/GenBank/DDBJ databases">
        <title>First report of an OXA-48+CTX-M-M-producing Kluyvera ascorbata clone recovered from patients admitted in a University Hospital in Madrid, Spain.</title>
        <authorList>
            <person name="Hernandez-Garcia M."/>
            <person name="Leon-Sampedro R."/>
            <person name="Perez-Viso B."/>
            <person name="Morosini M.I."/>
            <person name="Lopez-Fresnena N."/>
            <person name="Coque T.M."/>
            <person name="Bonten M."/>
            <person name="Malhotra-Kumar S."/>
            <person name="Ruiz-Garbajosa P."/>
            <person name="Canton R."/>
        </authorList>
    </citation>
    <scope>NUCLEOTIDE SEQUENCE [LARGE SCALE GENOMIC DNA]</scope>
    <source>
        <strain evidence="3 4">KA2</strain>
    </source>
</reference>
<dbReference type="EMBL" id="PYHO01000002">
    <property type="protein sequence ID" value="PSR48223.1"/>
    <property type="molecule type" value="Genomic_DNA"/>
</dbReference>
<evidence type="ECO:0000313" key="3">
    <source>
        <dbReference type="EMBL" id="PSR48223.1"/>
    </source>
</evidence>
<protein>
    <recommendedName>
        <fullName evidence="2">DUF1266 domain-containing protein</fullName>
    </recommendedName>
</protein>
<dbReference type="RefSeq" id="WP_106924647.1">
    <property type="nucleotide sequence ID" value="NZ_CABMMU010000002.1"/>
</dbReference>
<proteinExistence type="predicted"/>
<evidence type="ECO:0000259" key="2">
    <source>
        <dbReference type="Pfam" id="PF06889"/>
    </source>
</evidence>
<dbReference type="Proteomes" id="UP000240892">
    <property type="component" value="Unassembled WGS sequence"/>
</dbReference>
<evidence type="ECO:0000256" key="1">
    <source>
        <dbReference type="SAM" id="Phobius"/>
    </source>
</evidence>
<dbReference type="InterPro" id="IPR009677">
    <property type="entry name" value="DUF1266"/>
</dbReference>
<keyword evidence="1" id="KW-0472">Membrane</keyword>
<keyword evidence="1" id="KW-1133">Transmembrane helix</keyword>
<evidence type="ECO:0000313" key="4">
    <source>
        <dbReference type="Proteomes" id="UP000240892"/>
    </source>
</evidence>
<name>A0A2T2Y6R2_9ENTR</name>
<gene>
    <name evidence="3" type="ORF">C8256_03530</name>
</gene>
<organism evidence="3 4">
    <name type="scientific">Kluyvera genomosp. 2</name>
    <dbReference type="NCBI Taxonomy" id="2774054"/>
    <lineage>
        <taxon>Bacteria</taxon>
        <taxon>Pseudomonadati</taxon>
        <taxon>Pseudomonadota</taxon>
        <taxon>Gammaproteobacteria</taxon>
        <taxon>Enterobacterales</taxon>
        <taxon>Enterobacteriaceae</taxon>
        <taxon>Kluyvera</taxon>
    </lineage>
</organism>